<dbReference type="GO" id="GO:0005216">
    <property type="term" value="F:monoatomic ion channel activity"/>
    <property type="evidence" value="ECO:0007669"/>
    <property type="project" value="InterPro"/>
</dbReference>
<dbReference type="GO" id="GO:0005737">
    <property type="term" value="C:cytoplasm"/>
    <property type="evidence" value="ECO:0007669"/>
    <property type="project" value="TreeGrafter"/>
</dbReference>
<accession>A0A1Z5JM54</accession>
<dbReference type="Gene3D" id="1.25.40.20">
    <property type="entry name" value="Ankyrin repeat-containing domain"/>
    <property type="match status" value="1"/>
</dbReference>
<evidence type="ECO:0000313" key="12">
    <source>
        <dbReference type="Proteomes" id="UP000198406"/>
    </source>
</evidence>
<evidence type="ECO:0000256" key="2">
    <source>
        <dbReference type="ARBA" id="ARBA00022692"/>
    </source>
</evidence>
<keyword evidence="3" id="KW-0677">Repeat</keyword>
<dbReference type="OrthoDB" id="39446at2759"/>
<feature type="transmembrane region" description="Helical" evidence="9">
    <location>
        <begin position="633"/>
        <end position="655"/>
    </location>
</feature>
<feature type="repeat" description="ANK" evidence="7">
    <location>
        <begin position="263"/>
        <end position="299"/>
    </location>
</feature>
<dbReference type="PROSITE" id="PS50088">
    <property type="entry name" value="ANK_REPEAT"/>
    <property type="match status" value="1"/>
</dbReference>
<keyword evidence="6 9" id="KW-0472">Membrane</keyword>
<sequence length="876" mass="98931">MPSYDDVGPIYNPHVSGAIAREELDGAHVEGDVIPTTPLMRETSSGYYQFNVEPGDPSVLLSILEEAIPKNTQQNAPRSFEKEQQRDLLDLSYEKIRRWLWSHNTLESRQTAVYIRGQNDSTPLHLLCKLHNPPADIVQALVEAAPEICGWTDAQGWLPLHHACNHGVSSDVLTLLIQAFPEGKLQTDHQNRTALHFYVTRNTDNVVTMALNTEMLSNGGAAAIRDGGGMLPIHYASAYGTHSAVLEVLVKAYPESVTAVENHGRTPMHLAMVNAHRDASPGVIQFLLNHPAGKQTINSRDKDGHLPLHLMALGLKGYKPDDRDKKSHVSDCLEMYLAAEPVATADFLTAIQDLPDWLQDTAVVSKHVRNILNDKIVQRFPTSILMLDGMFLFSLIVCFAITTQTHIDLRLGTDEYIAQEEIHRDDVSGALMFLYVGAGYFVMRELMQMGSLMGLNSFAKYFGDPSTWLDMTVIVLVLYYAITMSVTDYNEIAPDDDDYLNEFRTGVAVTQGILWAAIIVFLKSTLVDFAVFVGGLFNVAQRLVAFLIAVSTILLAFAQMFYFVYLDTDICEAPTLSLAFEHERYQAEYFDPDLVGCTFPHCEFGDSLLKVYTMMMGEIGNETRYSTNLTAQILFVGFAFLVVILLSNVLIAIVTDSYEIIQNDRAAIVFWSNRLDFVAETDAIAYAIQRRLKRVDVKDTANGYANNATEEPREQQGTDEDAFVRNGELSPKKEISYFHDGWHQIMMLFDENLFDDVDWFETCVYNVFRFFCIFIIIPLWLTAGLVTAGWLWPPQVREYLFAQRDTVISRSELERNKLEKLKNIQVDLKSMKQEITKEMANDRIDMARMKAEVETIQNEVLVELMQLRELMGSLIM</sequence>
<evidence type="ECO:0000256" key="9">
    <source>
        <dbReference type="SAM" id="Phobius"/>
    </source>
</evidence>
<keyword evidence="8" id="KW-0175">Coiled coil</keyword>
<dbReference type="Pfam" id="PF00520">
    <property type="entry name" value="Ion_trans"/>
    <property type="match status" value="1"/>
</dbReference>
<evidence type="ECO:0000313" key="11">
    <source>
        <dbReference type="EMBL" id="GAX14861.1"/>
    </source>
</evidence>
<evidence type="ECO:0000256" key="4">
    <source>
        <dbReference type="ARBA" id="ARBA00022989"/>
    </source>
</evidence>
<keyword evidence="4 9" id="KW-1133">Transmembrane helix</keyword>
<dbReference type="GO" id="GO:0051015">
    <property type="term" value="F:actin filament binding"/>
    <property type="evidence" value="ECO:0007669"/>
    <property type="project" value="TreeGrafter"/>
</dbReference>
<evidence type="ECO:0000256" key="7">
    <source>
        <dbReference type="PROSITE-ProRule" id="PRU00023"/>
    </source>
</evidence>
<dbReference type="Proteomes" id="UP000198406">
    <property type="component" value="Unassembled WGS sequence"/>
</dbReference>
<organism evidence="11 12">
    <name type="scientific">Fistulifera solaris</name>
    <name type="common">Oleaginous diatom</name>
    <dbReference type="NCBI Taxonomy" id="1519565"/>
    <lineage>
        <taxon>Eukaryota</taxon>
        <taxon>Sar</taxon>
        <taxon>Stramenopiles</taxon>
        <taxon>Ochrophyta</taxon>
        <taxon>Bacillariophyta</taxon>
        <taxon>Bacillariophyceae</taxon>
        <taxon>Bacillariophycidae</taxon>
        <taxon>Naviculales</taxon>
        <taxon>Naviculaceae</taxon>
        <taxon>Fistulifera</taxon>
    </lineage>
</organism>
<dbReference type="InterPro" id="IPR036770">
    <property type="entry name" value="Ankyrin_rpt-contain_sf"/>
</dbReference>
<feature type="transmembrane region" description="Helical" evidence="9">
    <location>
        <begin position="513"/>
        <end position="537"/>
    </location>
</feature>
<keyword evidence="12" id="KW-1185">Reference proteome</keyword>
<proteinExistence type="predicted"/>
<feature type="transmembrane region" description="Helical" evidence="9">
    <location>
        <begin position="468"/>
        <end position="487"/>
    </location>
</feature>
<dbReference type="PANTHER" id="PTHR24153:SF8">
    <property type="entry name" value="FORKED, ISOFORM F"/>
    <property type="match status" value="1"/>
</dbReference>
<dbReference type="InterPro" id="IPR052420">
    <property type="entry name" value="Espin/Espin-like"/>
</dbReference>
<feature type="domain" description="Ion transport" evidence="10">
    <location>
        <begin position="428"/>
        <end position="664"/>
    </location>
</feature>
<dbReference type="PROSITE" id="PS50297">
    <property type="entry name" value="ANK_REP_REGION"/>
    <property type="match status" value="1"/>
</dbReference>
<dbReference type="InParanoid" id="A0A1Z5JM54"/>
<feature type="transmembrane region" description="Helical" evidence="9">
    <location>
        <begin position="770"/>
        <end position="792"/>
    </location>
</feature>
<dbReference type="PANTHER" id="PTHR24153">
    <property type="entry name" value="ESPIN"/>
    <property type="match status" value="1"/>
</dbReference>
<feature type="transmembrane region" description="Helical" evidence="9">
    <location>
        <begin position="427"/>
        <end position="447"/>
    </location>
</feature>
<reference evidence="11 12" key="1">
    <citation type="journal article" date="2015" name="Plant Cell">
        <title>Oil accumulation by the oleaginous diatom Fistulifera solaris as revealed by the genome and transcriptome.</title>
        <authorList>
            <person name="Tanaka T."/>
            <person name="Maeda Y."/>
            <person name="Veluchamy A."/>
            <person name="Tanaka M."/>
            <person name="Abida H."/>
            <person name="Marechal E."/>
            <person name="Bowler C."/>
            <person name="Muto M."/>
            <person name="Sunaga Y."/>
            <person name="Tanaka M."/>
            <person name="Yoshino T."/>
            <person name="Taniguchi T."/>
            <person name="Fukuda Y."/>
            <person name="Nemoto M."/>
            <person name="Matsumoto M."/>
            <person name="Wong P.S."/>
            <person name="Aburatani S."/>
            <person name="Fujibuchi W."/>
        </authorList>
    </citation>
    <scope>NUCLEOTIDE SEQUENCE [LARGE SCALE GENOMIC DNA]</scope>
    <source>
        <strain evidence="11 12">JPCC DA0580</strain>
    </source>
</reference>
<comment type="subcellular location">
    <subcellularLocation>
        <location evidence="1">Membrane</location>
        <topology evidence="1">Multi-pass membrane protein</topology>
    </subcellularLocation>
</comment>
<evidence type="ECO:0000259" key="10">
    <source>
        <dbReference type="Pfam" id="PF00520"/>
    </source>
</evidence>
<dbReference type="GO" id="GO:0016020">
    <property type="term" value="C:membrane"/>
    <property type="evidence" value="ECO:0007669"/>
    <property type="project" value="UniProtKB-SubCell"/>
</dbReference>
<dbReference type="InterPro" id="IPR005821">
    <property type="entry name" value="Ion_trans_dom"/>
</dbReference>
<feature type="transmembrane region" description="Helical" evidence="9">
    <location>
        <begin position="544"/>
        <end position="565"/>
    </location>
</feature>
<gene>
    <name evidence="11" type="ORF">FisN_29Lh073</name>
</gene>
<keyword evidence="5 7" id="KW-0040">ANK repeat</keyword>
<evidence type="ECO:0000256" key="3">
    <source>
        <dbReference type="ARBA" id="ARBA00022737"/>
    </source>
</evidence>
<comment type="caution">
    <text evidence="11">The sequence shown here is derived from an EMBL/GenBank/DDBJ whole genome shotgun (WGS) entry which is preliminary data.</text>
</comment>
<evidence type="ECO:0000256" key="8">
    <source>
        <dbReference type="SAM" id="Coils"/>
    </source>
</evidence>
<dbReference type="Pfam" id="PF13857">
    <property type="entry name" value="Ank_5"/>
    <property type="match status" value="1"/>
</dbReference>
<evidence type="ECO:0000256" key="6">
    <source>
        <dbReference type="ARBA" id="ARBA00023136"/>
    </source>
</evidence>
<keyword evidence="2 9" id="KW-0812">Transmembrane</keyword>
<dbReference type="EMBL" id="BDSP01000084">
    <property type="protein sequence ID" value="GAX14861.1"/>
    <property type="molecule type" value="Genomic_DNA"/>
</dbReference>
<dbReference type="InterPro" id="IPR002110">
    <property type="entry name" value="Ankyrin_rpt"/>
</dbReference>
<dbReference type="AlphaFoldDB" id="A0A1Z5JM54"/>
<feature type="transmembrane region" description="Helical" evidence="9">
    <location>
        <begin position="385"/>
        <end position="407"/>
    </location>
</feature>
<dbReference type="GO" id="GO:0051017">
    <property type="term" value="P:actin filament bundle assembly"/>
    <property type="evidence" value="ECO:0007669"/>
    <property type="project" value="TreeGrafter"/>
</dbReference>
<name>A0A1Z5JM54_FISSO</name>
<protein>
    <recommendedName>
        <fullName evidence="10">Ion transport domain-containing protein</fullName>
    </recommendedName>
</protein>
<evidence type="ECO:0000256" key="1">
    <source>
        <dbReference type="ARBA" id="ARBA00004141"/>
    </source>
</evidence>
<feature type="coiled-coil region" evidence="8">
    <location>
        <begin position="814"/>
        <end position="859"/>
    </location>
</feature>
<dbReference type="SUPFAM" id="SSF48403">
    <property type="entry name" value="Ankyrin repeat"/>
    <property type="match status" value="1"/>
</dbReference>
<dbReference type="SMART" id="SM00248">
    <property type="entry name" value="ANK"/>
    <property type="match status" value="5"/>
</dbReference>
<evidence type="ECO:0000256" key="5">
    <source>
        <dbReference type="ARBA" id="ARBA00023043"/>
    </source>
</evidence>